<dbReference type="EMBL" id="ATBP01000225">
    <property type="protein sequence ID" value="ETR71763.1"/>
    <property type="molecule type" value="Genomic_DNA"/>
</dbReference>
<dbReference type="Proteomes" id="UP000189670">
    <property type="component" value="Unassembled WGS sequence"/>
</dbReference>
<accession>A0A1V1PAH4</accession>
<comment type="caution">
    <text evidence="2">The sequence shown here is derived from an EMBL/GenBank/DDBJ whole genome shotgun (WGS) entry which is preliminary data.</text>
</comment>
<evidence type="ECO:0000313" key="3">
    <source>
        <dbReference type="Proteomes" id="UP000189670"/>
    </source>
</evidence>
<organism evidence="2 3">
    <name type="scientific">Candidatus Magnetoglobus multicellularis str. Araruama</name>
    <dbReference type="NCBI Taxonomy" id="890399"/>
    <lineage>
        <taxon>Bacteria</taxon>
        <taxon>Pseudomonadati</taxon>
        <taxon>Thermodesulfobacteriota</taxon>
        <taxon>Desulfobacteria</taxon>
        <taxon>Desulfobacterales</taxon>
        <taxon>Desulfobacteraceae</taxon>
        <taxon>Candidatus Magnetoglobus</taxon>
    </lineage>
</organism>
<reference evidence="3" key="1">
    <citation type="submission" date="2012-11" db="EMBL/GenBank/DDBJ databases">
        <authorList>
            <person name="Lucero-Rivera Y.E."/>
            <person name="Tovar-Ramirez D."/>
        </authorList>
    </citation>
    <scope>NUCLEOTIDE SEQUENCE [LARGE SCALE GENOMIC DNA]</scope>
    <source>
        <strain evidence="3">Araruama</strain>
    </source>
</reference>
<sequence length="499" mass="58036">MEHNKKSNLLEKGTLTPKRIFLQIITAPSNSLPFFEKQFLEESFDRQVQNILETGIFEYVYFRNLNKNAFSTMVIIENWKSAQVQWVAENHPDYHIQDNWREEIVRLQIESIRPSIVMFCNSSLLNNNYLNQLKYRPKIVMGMITSHDFSKIDLSGCDILLSNVSKKLPNFQKWGASCVKYFEIGFPNWLNQYASPSVLKGTDLVLCDDWHALNHERKQLIHFLAQDAIIKKKFSLSLFLSGNKNDMPYEIQCCLQGDRYSLKRLDALRKAKICICFGLQTEIGTIGLFEATGLGCCILTENHPNMSHYFQKGIEIETFQDSQELFTKIYDFLENDKKRIQVAKAGQNKCLKYYSMNHSNLMLAHLIHQKLIKNNRKKMYKKTHTQLTCCILTSYYNKYTQNFFHTHPCLKHQAYNSQLSAILEDCFGDSDFYSNGLRSQGWHAVDLITNCEQLQKQWAIDNHYSSQNIYEIGIAQIKKIATGCCIFTRFEHLGTGRTS</sequence>
<name>A0A1V1PAH4_9BACT</name>
<gene>
    <name evidence="2" type="ORF">OMM_02239</name>
</gene>
<dbReference type="AlphaFoldDB" id="A0A1V1PAH4"/>
<evidence type="ECO:0000259" key="1">
    <source>
        <dbReference type="Pfam" id="PF13524"/>
    </source>
</evidence>
<protein>
    <recommendedName>
        <fullName evidence="1">Spore protein YkvP/CgeB glycosyl transferase-like domain-containing protein</fullName>
    </recommendedName>
</protein>
<dbReference type="InterPro" id="IPR055259">
    <property type="entry name" value="YkvP/CgeB_Glyco_trans-like"/>
</dbReference>
<proteinExistence type="predicted"/>
<evidence type="ECO:0000313" key="2">
    <source>
        <dbReference type="EMBL" id="ETR71763.1"/>
    </source>
</evidence>
<feature type="domain" description="Spore protein YkvP/CgeB glycosyl transferase-like" evidence="1">
    <location>
        <begin position="268"/>
        <end position="358"/>
    </location>
</feature>
<dbReference type="Pfam" id="PF13524">
    <property type="entry name" value="Glyco_trans_1_2"/>
    <property type="match status" value="1"/>
</dbReference>